<name>A0A2S0KDF1_9ACTN</name>
<feature type="compositionally biased region" description="Pro residues" evidence="1">
    <location>
        <begin position="82"/>
        <end position="93"/>
    </location>
</feature>
<keyword evidence="2" id="KW-1133">Transmembrane helix</keyword>
<reference evidence="3 4" key="1">
    <citation type="submission" date="2018-03" db="EMBL/GenBank/DDBJ databases">
        <title>Characteristics and genome of n-alkane degrading marine bacteria Gordonia iterans isolated from crude oil contaminated in Tae-an, South Korea.</title>
        <authorList>
            <person name="Lee S.-S."/>
            <person name="Kim H."/>
        </authorList>
    </citation>
    <scope>NUCLEOTIDE SEQUENCE [LARGE SCALE GENOMIC DNA]</scope>
    <source>
        <strain evidence="3 4">Co17</strain>
    </source>
</reference>
<feature type="region of interest" description="Disordered" evidence="1">
    <location>
        <begin position="58"/>
        <end position="99"/>
    </location>
</feature>
<proteinExistence type="predicted"/>
<gene>
    <name evidence="3" type="ORF">C6V83_04935</name>
</gene>
<dbReference type="AlphaFoldDB" id="A0A2S0KDF1"/>
<feature type="transmembrane region" description="Helical" evidence="2">
    <location>
        <begin position="30"/>
        <end position="49"/>
    </location>
</feature>
<evidence type="ECO:0000313" key="3">
    <source>
        <dbReference type="EMBL" id="AVL99717.1"/>
    </source>
</evidence>
<accession>A0A2S0KDF1</accession>
<dbReference type="Proteomes" id="UP000239814">
    <property type="component" value="Chromosome"/>
</dbReference>
<keyword evidence="2" id="KW-0812">Transmembrane</keyword>
<keyword evidence="2" id="KW-0472">Membrane</keyword>
<evidence type="ECO:0000313" key="4">
    <source>
        <dbReference type="Proteomes" id="UP000239814"/>
    </source>
</evidence>
<keyword evidence="4" id="KW-1185">Reference proteome</keyword>
<dbReference type="KEGG" id="git:C6V83_04935"/>
<evidence type="ECO:0000256" key="2">
    <source>
        <dbReference type="SAM" id="Phobius"/>
    </source>
</evidence>
<dbReference type="EMBL" id="CP027433">
    <property type="protein sequence ID" value="AVL99717.1"/>
    <property type="molecule type" value="Genomic_DNA"/>
</dbReference>
<protein>
    <submittedName>
        <fullName evidence="3">Uncharacterized protein</fullName>
    </submittedName>
</protein>
<organism evidence="3 4">
    <name type="scientific">Gordonia iterans</name>
    <dbReference type="NCBI Taxonomy" id="1004901"/>
    <lineage>
        <taxon>Bacteria</taxon>
        <taxon>Bacillati</taxon>
        <taxon>Actinomycetota</taxon>
        <taxon>Actinomycetes</taxon>
        <taxon>Mycobacteriales</taxon>
        <taxon>Gordoniaceae</taxon>
        <taxon>Gordonia</taxon>
    </lineage>
</organism>
<sequence length="204" mass="20952">MSGDTMIPMTLASPVLHLAEEGGGSGGSGWWWLLLLLIIPVAAGGWLYAKRDRTKDQIVHPPRPESNDPGLPKVNLAATAPDPLPQAPTPPAGPVSGGTAEVSLNPAPAPKRTVTGDGVGSYLNADGERVPVPIGGHLPLVADAQQAPDGYPIKGDADTGLYHVPDDPWFGDVIAAVWLASEPAARAAGFKRAGTAPEQGAEES</sequence>
<evidence type="ECO:0000256" key="1">
    <source>
        <dbReference type="SAM" id="MobiDB-lite"/>
    </source>
</evidence>